<feature type="compositionally biased region" description="Basic and acidic residues" evidence="1">
    <location>
        <begin position="23"/>
        <end position="37"/>
    </location>
</feature>
<dbReference type="EMBL" id="JAURVH010001530">
    <property type="protein sequence ID" value="KAK5906341.1"/>
    <property type="molecule type" value="Genomic_DNA"/>
</dbReference>
<organism evidence="2 3">
    <name type="scientific">Champsocephalus gunnari</name>
    <name type="common">Mackerel icefish</name>
    <dbReference type="NCBI Taxonomy" id="52237"/>
    <lineage>
        <taxon>Eukaryota</taxon>
        <taxon>Metazoa</taxon>
        <taxon>Chordata</taxon>
        <taxon>Craniata</taxon>
        <taxon>Vertebrata</taxon>
        <taxon>Euteleostomi</taxon>
        <taxon>Actinopterygii</taxon>
        <taxon>Neopterygii</taxon>
        <taxon>Teleostei</taxon>
        <taxon>Neoteleostei</taxon>
        <taxon>Acanthomorphata</taxon>
        <taxon>Eupercaria</taxon>
        <taxon>Perciformes</taxon>
        <taxon>Notothenioidei</taxon>
        <taxon>Channichthyidae</taxon>
        <taxon>Champsocephalus</taxon>
    </lineage>
</organism>
<sequence>MVRGGSGPADRKRNCRGPFFARSRKDPVRSDLRRGEEGQEGSDPVRFGEAPHCIAQYLKMGGSSTRAEPQRPSFSTFEAREGTAPPSQPLRHVTSFTVACILFPG</sequence>
<name>A0AAN8CM29_CHAGU</name>
<gene>
    <name evidence="2" type="ORF">CgunFtcFv8_002220</name>
</gene>
<dbReference type="AlphaFoldDB" id="A0AAN8CM29"/>
<protein>
    <submittedName>
        <fullName evidence="2">Uncharacterized protein</fullName>
    </submittedName>
</protein>
<dbReference type="Proteomes" id="UP001331515">
    <property type="component" value="Unassembled WGS sequence"/>
</dbReference>
<proteinExistence type="predicted"/>
<evidence type="ECO:0000313" key="2">
    <source>
        <dbReference type="EMBL" id="KAK5906341.1"/>
    </source>
</evidence>
<reference evidence="2 3" key="1">
    <citation type="journal article" date="2023" name="Mol. Biol. Evol.">
        <title>Genomics of Secondarily Temperate Adaptation in the Only Non-Antarctic Icefish.</title>
        <authorList>
            <person name="Rivera-Colon A.G."/>
            <person name="Rayamajhi N."/>
            <person name="Minhas B.F."/>
            <person name="Madrigal G."/>
            <person name="Bilyk K.T."/>
            <person name="Yoon V."/>
            <person name="Hune M."/>
            <person name="Gregory S."/>
            <person name="Cheng C.H.C."/>
            <person name="Catchen J.M."/>
        </authorList>
    </citation>
    <scope>NUCLEOTIDE SEQUENCE [LARGE SCALE GENOMIC DNA]</scope>
    <source>
        <tissue evidence="2">White muscle</tissue>
    </source>
</reference>
<comment type="caution">
    <text evidence="2">The sequence shown here is derived from an EMBL/GenBank/DDBJ whole genome shotgun (WGS) entry which is preliminary data.</text>
</comment>
<evidence type="ECO:0000313" key="3">
    <source>
        <dbReference type="Proteomes" id="UP001331515"/>
    </source>
</evidence>
<feature type="compositionally biased region" description="Polar residues" evidence="1">
    <location>
        <begin position="62"/>
        <end position="76"/>
    </location>
</feature>
<feature type="region of interest" description="Disordered" evidence="1">
    <location>
        <begin position="1"/>
        <end position="90"/>
    </location>
</feature>
<evidence type="ECO:0000256" key="1">
    <source>
        <dbReference type="SAM" id="MobiDB-lite"/>
    </source>
</evidence>
<keyword evidence="3" id="KW-1185">Reference proteome</keyword>
<accession>A0AAN8CM29</accession>